<dbReference type="Proteomes" id="UP001501115">
    <property type="component" value="Unassembled WGS sequence"/>
</dbReference>
<feature type="compositionally biased region" description="Polar residues" evidence="1">
    <location>
        <begin position="33"/>
        <end position="42"/>
    </location>
</feature>
<name>A0ABP8FID5_9ACTN</name>
<proteinExistence type="predicted"/>
<accession>A0ABP8FID5</accession>
<dbReference type="EMBL" id="BAABET010000003">
    <property type="protein sequence ID" value="GAA4304534.1"/>
    <property type="molecule type" value="Genomic_DNA"/>
</dbReference>
<reference evidence="3" key="1">
    <citation type="journal article" date="2019" name="Int. J. Syst. Evol. Microbiol.">
        <title>The Global Catalogue of Microorganisms (GCM) 10K type strain sequencing project: providing services to taxonomists for standard genome sequencing and annotation.</title>
        <authorList>
            <consortium name="The Broad Institute Genomics Platform"/>
            <consortium name="The Broad Institute Genome Sequencing Center for Infectious Disease"/>
            <person name="Wu L."/>
            <person name="Ma J."/>
        </authorList>
    </citation>
    <scope>NUCLEOTIDE SEQUENCE [LARGE SCALE GENOMIC DNA]</scope>
    <source>
        <strain evidence="3">JCM 31290</strain>
    </source>
</reference>
<evidence type="ECO:0000313" key="3">
    <source>
        <dbReference type="Proteomes" id="UP001501115"/>
    </source>
</evidence>
<evidence type="ECO:0000313" key="2">
    <source>
        <dbReference type="EMBL" id="GAA4304534.1"/>
    </source>
</evidence>
<organism evidence="2 3">
    <name type="scientific">Streptomyces venetus</name>
    <dbReference type="NCBI Taxonomy" id="1701086"/>
    <lineage>
        <taxon>Bacteria</taxon>
        <taxon>Bacillati</taxon>
        <taxon>Actinomycetota</taxon>
        <taxon>Actinomycetes</taxon>
        <taxon>Kitasatosporales</taxon>
        <taxon>Streptomycetaceae</taxon>
        <taxon>Streptomyces</taxon>
    </lineage>
</organism>
<sequence length="71" mass="7473">MRNWSPRSAEVIDPSSEESSAANTRAGIRGIPASTSCAAKDSTNLDTASASRALLADSVMRFILSGIHRLP</sequence>
<comment type="caution">
    <text evidence="2">The sequence shown here is derived from an EMBL/GenBank/DDBJ whole genome shotgun (WGS) entry which is preliminary data.</text>
</comment>
<keyword evidence="3" id="KW-1185">Reference proteome</keyword>
<protein>
    <submittedName>
        <fullName evidence="2">Uncharacterized protein</fullName>
    </submittedName>
</protein>
<feature type="region of interest" description="Disordered" evidence="1">
    <location>
        <begin position="1"/>
        <end position="42"/>
    </location>
</feature>
<evidence type="ECO:0000256" key="1">
    <source>
        <dbReference type="SAM" id="MobiDB-lite"/>
    </source>
</evidence>
<gene>
    <name evidence="2" type="ORF">GCM10023086_21740</name>
</gene>